<gene>
    <name evidence="7" type="ORF">D7V20_07525</name>
</gene>
<dbReference type="SFLD" id="SFLDG01067">
    <property type="entry name" value="SPASM/twitch_domain_containing"/>
    <property type="match status" value="1"/>
</dbReference>
<evidence type="ECO:0000256" key="1">
    <source>
        <dbReference type="ARBA" id="ARBA00001966"/>
    </source>
</evidence>
<dbReference type="PANTHER" id="PTHR11228:SF34">
    <property type="entry name" value="TUNGSTEN-CONTAINING ALDEHYDE FERREDOXIN OXIDOREDUCTASE COFACTOR MODIFYING PROTEIN"/>
    <property type="match status" value="1"/>
</dbReference>
<dbReference type="InterPro" id="IPR023885">
    <property type="entry name" value="4Fe4S-binding_SPASM_dom"/>
</dbReference>
<feature type="domain" description="Radical SAM core" evidence="6">
    <location>
        <begin position="18"/>
        <end position="236"/>
    </location>
</feature>
<evidence type="ECO:0000313" key="7">
    <source>
        <dbReference type="EMBL" id="RKG38603.1"/>
    </source>
</evidence>
<proteinExistence type="predicted"/>
<dbReference type="GO" id="GO:0046872">
    <property type="term" value="F:metal ion binding"/>
    <property type="evidence" value="ECO:0007669"/>
    <property type="project" value="UniProtKB-KW"/>
</dbReference>
<dbReference type="PROSITE" id="PS51918">
    <property type="entry name" value="RADICAL_SAM"/>
    <property type="match status" value="1"/>
</dbReference>
<dbReference type="OrthoDB" id="9810775at2"/>
<evidence type="ECO:0000256" key="5">
    <source>
        <dbReference type="ARBA" id="ARBA00023014"/>
    </source>
</evidence>
<organism evidence="7 8">
    <name type="scientific">Acinetobacter rongchengensis</name>
    <dbReference type="NCBI Taxonomy" id="2419601"/>
    <lineage>
        <taxon>Bacteria</taxon>
        <taxon>Pseudomonadati</taxon>
        <taxon>Pseudomonadota</taxon>
        <taxon>Gammaproteobacteria</taxon>
        <taxon>Moraxellales</taxon>
        <taxon>Moraxellaceae</taxon>
        <taxon>Acinetobacter</taxon>
    </lineage>
</organism>
<protein>
    <submittedName>
        <fullName evidence="7">Radical SAM protein</fullName>
    </submittedName>
</protein>
<dbReference type="InterPro" id="IPR050377">
    <property type="entry name" value="Radical_SAM_PqqE_MftC-like"/>
</dbReference>
<dbReference type="RefSeq" id="WP_120383695.1">
    <property type="nucleotide sequence ID" value="NZ_RAXT01000010.1"/>
</dbReference>
<comment type="caution">
    <text evidence="7">The sequence shown here is derived from an EMBL/GenBank/DDBJ whole genome shotgun (WGS) entry which is preliminary data.</text>
</comment>
<dbReference type="Proteomes" id="UP000280405">
    <property type="component" value="Unassembled WGS sequence"/>
</dbReference>
<comment type="cofactor">
    <cofactor evidence="1">
        <name>[4Fe-4S] cluster</name>
        <dbReference type="ChEBI" id="CHEBI:49883"/>
    </cofactor>
</comment>
<dbReference type="Pfam" id="PF13186">
    <property type="entry name" value="SPASM"/>
    <property type="match status" value="1"/>
</dbReference>
<keyword evidence="4" id="KW-0408">Iron</keyword>
<keyword evidence="3" id="KW-0479">Metal-binding</keyword>
<dbReference type="SFLD" id="SFLDS00029">
    <property type="entry name" value="Radical_SAM"/>
    <property type="match status" value="1"/>
</dbReference>
<sequence>MMKKLKLKEWIPTEVHDWEGKENDVLVLNYTMKCALACDFCCYGCHPNRKEKMSFELAERLIREAAELDTFSSVGFTGGEPLLFPEEICALADVLHEVHLPFTIATAAHWAVDDAYSKELLGYLKNKGLIRLNISHDPSHMKFVDKAIVMNAVRAASELGIATYVVGTFNSIHESLESFLPEAIDLPKVSLLTKYVAKVGMAKKWDITQQLYGLSLDTEDLCCYRRVNHDIVIWHDGSVYPCCSTFNRATPGIKVGNAHDLSLREIWEKVEGSLLFRIMKRQGFGELYSILHSRAPHLYKQLPQAQDVVGPCSLCNAIFKDKAICTEILHVISEYEKEKVSHALEIVVELLGIDKATSVVEEIIT</sequence>
<dbReference type="InterPro" id="IPR007197">
    <property type="entry name" value="rSAM"/>
</dbReference>
<keyword evidence="5" id="KW-0411">Iron-sulfur</keyword>
<keyword evidence="8" id="KW-1185">Reference proteome</keyword>
<dbReference type="InterPro" id="IPR058240">
    <property type="entry name" value="rSAM_sf"/>
</dbReference>
<keyword evidence="2" id="KW-0949">S-adenosyl-L-methionine</keyword>
<evidence type="ECO:0000313" key="8">
    <source>
        <dbReference type="Proteomes" id="UP000280405"/>
    </source>
</evidence>
<evidence type="ECO:0000256" key="2">
    <source>
        <dbReference type="ARBA" id="ARBA00022691"/>
    </source>
</evidence>
<dbReference type="EMBL" id="RAXT01000010">
    <property type="protein sequence ID" value="RKG38603.1"/>
    <property type="molecule type" value="Genomic_DNA"/>
</dbReference>
<dbReference type="PANTHER" id="PTHR11228">
    <property type="entry name" value="RADICAL SAM DOMAIN PROTEIN"/>
    <property type="match status" value="1"/>
</dbReference>
<evidence type="ECO:0000256" key="3">
    <source>
        <dbReference type="ARBA" id="ARBA00022723"/>
    </source>
</evidence>
<dbReference type="InterPro" id="IPR013785">
    <property type="entry name" value="Aldolase_TIM"/>
</dbReference>
<name>A0A3A8FCY7_9GAMM</name>
<dbReference type="Pfam" id="PF04055">
    <property type="entry name" value="Radical_SAM"/>
    <property type="match status" value="1"/>
</dbReference>
<dbReference type="Gene3D" id="3.20.20.70">
    <property type="entry name" value="Aldolase class I"/>
    <property type="match status" value="1"/>
</dbReference>
<accession>A0A3A8FCY7</accession>
<evidence type="ECO:0000259" key="6">
    <source>
        <dbReference type="PROSITE" id="PS51918"/>
    </source>
</evidence>
<reference evidence="7 8" key="1">
    <citation type="submission" date="2018-09" db="EMBL/GenBank/DDBJ databases">
        <title>The draft genome of Acinetobacter spp. strains.</title>
        <authorList>
            <person name="Qin J."/>
            <person name="Feng Y."/>
            <person name="Zong Z."/>
        </authorList>
    </citation>
    <scope>NUCLEOTIDE SEQUENCE [LARGE SCALE GENOMIC DNA]</scope>
    <source>
        <strain evidence="7 8">WCHAc060115</strain>
    </source>
</reference>
<dbReference type="AlphaFoldDB" id="A0A3A8FCY7"/>
<dbReference type="SUPFAM" id="SSF102114">
    <property type="entry name" value="Radical SAM enzymes"/>
    <property type="match status" value="1"/>
</dbReference>
<dbReference type="CDD" id="cd21109">
    <property type="entry name" value="SPASM"/>
    <property type="match status" value="1"/>
</dbReference>
<dbReference type="GO" id="GO:0051536">
    <property type="term" value="F:iron-sulfur cluster binding"/>
    <property type="evidence" value="ECO:0007669"/>
    <property type="project" value="UniProtKB-KW"/>
</dbReference>
<evidence type="ECO:0000256" key="4">
    <source>
        <dbReference type="ARBA" id="ARBA00023004"/>
    </source>
</evidence>
<dbReference type="CDD" id="cd01335">
    <property type="entry name" value="Radical_SAM"/>
    <property type="match status" value="1"/>
</dbReference>
<dbReference type="GO" id="GO:0003824">
    <property type="term" value="F:catalytic activity"/>
    <property type="evidence" value="ECO:0007669"/>
    <property type="project" value="InterPro"/>
</dbReference>